<dbReference type="Proteomes" id="UP000075901">
    <property type="component" value="Unassembled WGS sequence"/>
</dbReference>
<feature type="region of interest" description="Disordered" evidence="1">
    <location>
        <begin position="169"/>
        <end position="194"/>
    </location>
</feature>
<organism evidence="2 3">
    <name type="scientific">Anopheles maculatus</name>
    <dbReference type="NCBI Taxonomy" id="74869"/>
    <lineage>
        <taxon>Eukaryota</taxon>
        <taxon>Metazoa</taxon>
        <taxon>Ecdysozoa</taxon>
        <taxon>Arthropoda</taxon>
        <taxon>Hexapoda</taxon>
        <taxon>Insecta</taxon>
        <taxon>Pterygota</taxon>
        <taxon>Neoptera</taxon>
        <taxon>Endopterygota</taxon>
        <taxon>Diptera</taxon>
        <taxon>Nematocera</taxon>
        <taxon>Culicoidea</taxon>
        <taxon>Culicidae</taxon>
        <taxon>Anophelinae</taxon>
        <taxon>Anopheles</taxon>
        <taxon>Anopheles maculatus group</taxon>
    </lineage>
</organism>
<dbReference type="AlphaFoldDB" id="A0A182T1K9"/>
<dbReference type="EnsemblMetazoa" id="AMAM017786-RA">
    <property type="protein sequence ID" value="AMAM017786-PA"/>
    <property type="gene ID" value="AMAM017786"/>
</dbReference>
<name>A0A182T1K9_9DIPT</name>
<protein>
    <submittedName>
        <fullName evidence="2">Uncharacterized protein</fullName>
    </submittedName>
</protein>
<reference evidence="3" key="1">
    <citation type="submission" date="2013-09" db="EMBL/GenBank/DDBJ databases">
        <title>The Genome Sequence of Anopheles maculatus species B.</title>
        <authorList>
            <consortium name="The Broad Institute Genomics Platform"/>
            <person name="Neafsey D.E."/>
            <person name="Besansky N."/>
            <person name="Howell P."/>
            <person name="Walton C."/>
            <person name="Young S.K."/>
            <person name="Zeng Q."/>
            <person name="Gargeya S."/>
            <person name="Fitzgerald M."/>
            <person name="Haas B."/>
            <person name="Abouelleil A."/>
            <person name="Allen A.W."/>
            <person name="Alvarado L."/>
            <person name="Arachchi H.M."/>
            <person name="Berlin A.M."/>
            <person name="Chapman S.B."/>
            <person name="Gainer-Dewar J."/>
            <person name="Goldberg J."/>
            <person name="Griggs A."/>
            <person name="Gujja S."/>
            <person name="Hansen M."/>
            <person name="Howarth C."/>
            <person name="Imamovic A."/>
            <person name="Ireland A."/>
            <person name="Larimer J."/>
            <person name="McCowan C."/>
            <person name="Murphy C."/>
            <person name="Pearson M."/>
            <person name="Poon T.W."/>
            <person name="Priest M."/>
            <person name="Roberts A."/>
            <person name="Saif S."/>
            <person name="Shea T."/>
            <person name="Sisk P."/>
            <person name="Sykes S."/>
            <person name="Wortman J."/>
            <person name="Nusbaum C."/>
            <person name="Birren B."/>
        </authorList>
    </citation>
    <scope>NUCLEOTIDE SEQUENCE [LARGE SCALE GENOMIC DNA]</scope>
    <source>
        <strain evidence="3">maculatus3</strain>
    </source>
</reference>
<feature type="compositionally biased region" description="Polar residues" evidence="1">
    <location>
        <begin position="45"/>
        <end position="61"/>
    </location>
</feature>
<evidence type="ECO:0000256" key="1">
    <source>
        <dbReference type="SAM" id="MobiDB-lite"/>
    </source>
</evidence>
<feature type="compositionally biased region" description="Basic and acidic residues" evidence="1">
    <location>
        <begin position="12"/>
        <end position="25"/>
    </location>
</feature>
<dbReference type="VEuPathDB" id="VectorBase:AMAM017786"/>
<evidence type="ECO:0000313" key="2">
    <source>
        <dbReference type="EnsemblMetazoa" id="AMAM017786-PA"/>
    </source>
</evidence>
<accession>A0A182T1K9</accession>
<proteinExistence type="predicted"/>
<sequence length="221" mass="23430">MKPQTTVPMESNDFHVPKNGDHHQNGAESLPTLVDPNAAPFEAAEQQQHSSFESSGTASTVTTESTIVTAGEGANSSSNADQLIDFASFSTTDDHTVQSMAREGSVSDANFNPLAPLDVHNASISNNNSINPFFSSNYPVCDDGSGGNHATEAVLFDLSLDNTTNGGGTNTSSTFFNNNNNNTPPNNNNNNNTTPSWLVSATTDGQENRVCIRLLQSTVFK</sequence>
<feature type="region of interest" description="Disordered" evidence="1">
    <location>
        <begin position="1"/>
        <end position="61"/>
    </location>
</feature>
<keyword evidence="3" id="KW-1185">Reference proteome</keyword>
<reference evidence="2" key="2">
    <citation type="submission" date="2020-05" db="UniProtKB">
        <authorList>
            <consortium name="EnsemblMetazoa"/>
        </authorList>
    </citation>
    <scope>IDENTIFICATION</scope>
    <source>
        <strain evidence="2">maculatus3</strain>
    </source>
</reference>
<feature type="compositionally biased region" description="Low complexity" evidence="1">
    <location>
        <begin position="170"/>
        <end position="194"/>
    </location>
</feature>
<evidence type="ECO:0000313" key="3">
    <source>
        <dbReference type="Proteomes" id="UP000075901"/>
    </source>
</evidence>